<feature type="transmembrane region" description="Helical" evidence="1">
    <location>
        <begin position="21"/>
        <end position="40"/>
    </location>
</feature>
<feature type="transmembrane region" description="Helical" evidence="1">
    <location>
        <begin position="46"/>
        <end position="66"/>
    </location>
</feature>
<dbReference type="EMBL" id="JACHJS010000001">
    <property type="protein sequence ID" value="MBB4967226.1"/>
    <property type="molecule type" value="Genomic_DNA"/>
</dbReference>
<keyword evidence="1" id="KW-0472">Membrane</keyword>
<keyword evidence="3" id="KW-1185">Reference proteome</keyword>
<evidence type="ECO:0000256" key="1">
    <source>
        <dbReference type="SAM" id="Phobius"/>
    </source>
</evidence>
<keyword evidence="1" id="KW-1133">Transmembrane helix</keyword>
<organism evidence="2 3">
    <name type="scientific">Saccharothrix violaceirubra</name>
    <dbReference type="NCBI Taxonomy" id="413306"/>
    <lineage>
        <taxon>Bacteria</taxon>
        <taxon>Bacillati</taxon>
        <taxon>Actinomycetota</taxon>
        <taxon>Actinomycetes</taxon>
        <taxon>Pseudonocardiales</taxon>
        <taxon>Pseudonocardiaceae</taxon>
        <taxon>Saccharothrix</taxon>
    </lineage>
</organism>
<proteinExistence type="predicted"/>
<name>A0A7W7T6H4_9PSEU</name>
<comment type="caution">
    <text evidence="2">The sequence shown here is derived from an EMBL/GenBank/DDBJ whole genome shotgun (WGS) entry which is preliminary data.</text>
</comment>
<sequence>MLKEFVEWFDDQLMRRGVSGIFHAVLGILSLGAVASAVFGGTAVKVAAVLVAVIVLLAAMALLASGRKEQVLGRLRDDLLIGSLVDAVTGRSGNARITMWEDVAQIDSDGNVVETVTVFARAETGDVRFYRLRVGPGWNQPKRQRAKVVCEVVGVRPDGGDGPRYDLRCRRLVDGRLETVVTLPDTVKVGQRFRVRFKYSWPGMCEPLMVWGQPEDFRLRFAHAVEGVRYTIVLPAGREVRFESIGFDGGDSAYAVEVDRDPAGAVSLSLTARNVPAKHTFGTRLDLDRTTRPVGRPDA</sequence>
<dbReference type="RefSeq" id="WP_184671747.1">
    <property type="nucleotide sequence ID" value="NZ_BAABAI010000048.1"/>
</dbReference>
<keyword evidence="1" id="KW-0812">Transmembrane</keyword>
<evidence type="ECO:0008006" key="4">
    <source>
        <dbReference type="Google" id="ProtNLM"/>
    </source>
</evidence>
<reference evidence="2 3" key="1">
    <citation type="submission" date="2020-08" db="EMBL/GenBank/DDBJ databases">
        <title>Sequencing the genomes of 1000 actinobacteria strains.</title>
        <authorList>
            <person name="Klenk H.-P."/>
        </authorList>
    </citation>
    <scope>NUCLEOTIDE SEQUENCE [LARGE SCALE GENOMIC DNA]</scope>
    <source>
        <strain evidence="2 3">DSM 45084</strain>
    </source>
</reference>
<evidence type="ECO:0000313" key="3">
    <source>
        <dbReference type="Proteomes" id="UP000542674"/>
    </source>
</evidence>
<evidence type="ECO:0000313" key="2">
    <source>
        <dbReference type="EMBL" id="MBB4967226.1"/>
    </source>
</evidence>
<dbReference type="Proteomes" id="UP000542674">
    <property type="component" value="Unassembled WGS sequence"/>
</dbReference>
<protein>
    <recommendedName>
        <fullName evidence="4">DUF4178 domain-containing protein</fullName>
    </recommendedName>
</protein>
<accession>A0A7W7T6H4</accession>
<dbReference type="AlphaFoldDB" id="A0A7W7T6H4"/>
<gene>
    <name evidence="2" type="ORF">F4559_004585</name>
</gene>